<feature type="signal peptide" evidence="10">
    <location>
        <begin position="1"/>
        <end position="27"/>
    </location>
</feature>
<evidence type="ECO:0000313" key="14">
    <source>
        <dbReference type="Proteomes" id="UP000694941"/>
    </source>
</evidence>
<feature type="domain" description="CBS" evidence="12">
    <location>
        <begin position="409"/>
        <end position="470"/>
    </location>
</feature>
<feature type="chain" id="PRO_5045155446" evidence="10">
    <location>
        <begin position="28"/>
        <end position="905"/>
    </location>
</feature>
<evidence type="ECO:0000259" key="13">
    <source>
        <dbReference type="PROSITE" id="PS51846"/>
    </source>
</evidence>
<evidence type="ECO:0000256" key="8">
    <source>
        <dbReference type="PROSITE-ProRule" id="PRU01193"/>
    </source>
</evidence>
<evidence type="ECO:0000256" key="4">
    <source>
        <dbReference type="ARBA" id="ARBA00022737"/>
    </source>
</evidence>
<evidence type="ECO:0000259" key="11">
    <source>
        <dbReference type="PROSITE" id="PS50042"/>
    </source>
</evidence>
<dbReference type="PANTHER" id="PTHR12064">
    <property type="entry name" value="METAL TRANSPORTER CNNM"/>
    <property type="match status" value="1"/>
</dbReference>
<evidence type="ECO:0000256" key="2">
    <source>
        <dbReference type="ARBA" id="ARBA00010484"/>
    </source>
</evidence>
<dbReference type="InterPro" id="IPR000595">
    <property type="entry name" value="cNMP-bd_dom"/>
</dbReference>
<dbReference type="PANTHER" id="PTHR12064:SF94">
    <property type="entry name" value="UNEXTENDED PROTEIN"/>
    <property type="match status" value="1"/>
</dbReference>
<dbReference type="InterPro" id="IPR002550">
    <property type="entry name" value="CNNM"/>
</dbReference>
<keyword evidence="4" id="KW-0677">Repeat</keyword>
<evidence type="ECO:0000256" key="3">
    <source>
        <dbReference type="ARBA" id="ARBA00022692"/>
    </source>
</evidence>
<feature type="transmembrane region" description="Helical" evidence="9">
    <location>
        <begin position="215"/>
        <end position="239"/>
    </location>
</feature>
<dbReference type="Pfam" id="PF01595">
    <property type="entry name" value="CNNM"/>
    <property type="match status" value="1"/>
</dbReference>
<dbReference type="Pfam" id="PF25562">
    <property type="entry name" value="CNBH_CNNM2_C"/>
    <property type="match status" value="1"/>
</dbReference>
<comment type="subcellular location">
    <subcellularLocation>
        <location evidence="1">Membrane</location>
        <topology evidence="1">Multi-pass membrane protein</topology>
    </subcellularLocation>
</comment>
<evidence type="ECO:0000256" key="6">
    <source>
        <dbReference type="ARBA" id="ARBA00023136"/>
    </source>
</evidence>
<keyword evidence="14" id="KW-1185">Reference proteome</keyword>
<feature type="transmembrane region" description="Helical" evidence="9">
    <location>
        <begin position="330"/>
        <end position="350"/>
    </location>
</feature>
<dbReference type="InterPro" id="IPR046342">
    <property type="entry name" value="CBS_dom_sf"/>
</dbReference>
<gene>
    <name evidence="15" type="primary">LOC106458745</name>
</gene>
<keyword evidence="5 8" id="KW-1133">Transmembrane helix</keyword>
<organism evidence="14 15">
    <name type="scientific">Limulus polyphemus</name>
    <name type="common">Atlantic horseshoe crab</name>
    <dbReference type="NCBI Taxonomy" id="6850"/>
    <lineage>
        <taxon>Eukaryota</taxon>
        <taxon>Metazoa</taxon>
        <taxon>Ecdysozoa</taxon>
        <taxon>Arthropoda</taxon>
        <taxon>Chelicerata</taxon>
        <taxon>Merostomata</taxon>
        <taxon>Xiphosura</taxon>
        <taxon>Limulidae</taxon>
        <taxon>Limulus</taxon>
    </lineage>
</organism>
<evidence type="ECO:0000256" key="1">
    <source>
        <dbReference type="ARBA" id="ARBA00004141"/>
    </source>
</evidence>
<keyword evidence="3 8" id="KW-0812">Transmembrane</keyword>
<dbReference type="PROSITE" id="PS51371">
    <property type="entry name" value="CBS"/>
    <property type="match status" value="2"/>
</dbReference>
<evidence type="ECO:0000313" key="15">
    <source>
        <dbReference type="RefSeq" id="XP_022240761.1"/>
    </source>
</evidence>
<name>A0ABM1SAV6_LIMPO</name>
<dbReference type="Gene3D" id="2.60.120.10">
    <property type="entry name" value="Jelly Rolls"/>
    <property type="match status" value="1"/>
</dbReference>
<dbReference type="RefSeq" id="XP_022240761.1">
    <property type="nucleotide sequence ID" value="XM_022385053.1"/>
</dbReference>
<protein>
    <submittedName>
        <fullName evidence="15">Metal transporter CNNM4-like</fullName>
    </submittedName>
</protein>
<evidence type="ECO:0000256" key="9">
    <source>
        <dbReference type="SAM" id="Phobius"/>
    </source>
</evidence>
<dbReference type="SUPFAM" id="SSF54631">
    <property type="entry name" value="CBS-domain pair"/>
    <property type="match status" value="1"/>
</dbReference>
<dbReference type="Pfam" id="PF00571">
    <property type="entry name" value="CBS"/>
    <property type="match status" value="1"/>
</dbReference>
<dbReference type="Proteomes" id="UP000694941">
    <property type="component" value="Unplaced"/>
</dbReference>
<feature type="transmembrane region" description="Helical" evidence="9">
    <location>
        <begin position="300"/>
        <end position="318"/>
    </location>
</feature>
<dbReference type="InterPro" id="IPR045095">
    <property type="entry name" value="ACDP"/>
</dbReference>
<evidence type="ECO:0000256" key="5">
    <source>
        <dbReference type="ARBA" id="ARBA00022989"/>
    </source>
</evidence>
<feature type="domain" description="Cyclic nucleotide-binding" evidence="11">
    <location>
        <begin position="636"/>
        <end position="682"/>
    </location>
</feature>
<dbReference type="InterPro" id="IPR014710">
    <property type="entry name" value="RmlC-like_jellyroll"/>
</dbReference>
<dbReference type="PROSITE" id="PS50042">
    <property type="entry name" value="CNMP_BINDING_3"/>
    <property type="match status" value="1"/>
</dbReference>
<evidence type="ECO:0000259" key="12">
    <source>
        <dbReference type="PROSITE" id="PS51371"/>
    </source>
</evidence>
<proteinExistence type="inferred from homology"/>
<dbReference type="PROSITE" id="PS51846">
    <property type="entry name" value="CNNM"/>
    <property type="match status" value="1"/>
</dbReference>
<evidence type="ECO:0000256" key="10">
    <source>
        <dbReference type="SAM" id="SignalP"/>
    </source>
</evidence>
<keyword evidence="10" id="KW-0732">Signal</keyword>
<dbReference type="InterPro" id="IPR044751">
    <property type="entry name" value="Ion_transp-like_CBS"/>
</dbReference>
<reference evidence="15" key="1">
    <citation type="submission" date="2025-08" db="UniProtKB">
        <authorList>
            <consortium name="RefSeq"/>
        </authorList>
    </citation>
    <scope>IDENTIFICATION</scope>
    <source>
        <tissue evidence="15">Muscle</tissue>
    </source>
</reference>
<accession>A0ABM1SAV6</accession>
<comment type="similarity">
    <text evidence="2">Belongs to the ACDP family.</text>
</comment>
<dbReference type="SUPFAM" id="SSF51206">
    <property type="entry name" value="cAMP-binding domain-like"/>
    <property type="match status" value="1"/>
</dbReference>
<sequence>MALRSLTITKIIVELVIGFLTINSCASDMLSGFQVIESFTGVAGNENFKSSVKWNKIHNKKISLGDSSNNATNANVTSTDRFVPVVVTGLRGEGSKVLVSTGGASLIPANEEVTLRLFGVNFTKHIAIAFTTVKQPKGSNCNDLPTTEVVYLQEEGFLSSSAVFIQVSLPDMEFTDQFYFMCVKNSPELDKTSGWIHQGDDPWMRIQTESKIFPLWLQICFIVILLILSGLFSGLNLGLMALDKTELKVIESVGSPTEKKFARIISPLRSRGNYLLCSLLLGNVSVNSSLTILLDGISSGLIAVIGSTIGIVIFGEIIPQAICSRHGLAVGARTVMLTKFFMIVTFPLSFPISKILDWILGEEIGNVYNREKLMEYIKVTKDYNQLENEEVNIISGALELKKKTAAEIMTKIDDVFMIPIDSILNFETMSEILKRGYTRIPVYDADRNNIVFLLFTKDLAFVDPEDNTPVKTLCEFYNHPISYVYEDETLDVLLEEFKKGRSHMAFVRYVNNEGEGDPFYVILGVVTLEDVIEEIIQSEIVDETDTVSDNRCKQRRKDAQVKQDFSDFAKIGEGQQGKNIISPQLALATFQYLSTSVEPFRKELISATVLRRLMAQNIFFTLKMRTRDDANAPAMTIYQAGKPSDYFVLILEGRVRVQVGKENLVFEGGPFTYFGCSALTNNIIPGESASQLLGPGSSPSLTNTPSESTLLKATFIPDYTVVAVSDTLYMKVHRAVYLAAYRATCMERQQQRSDFNLEDPFKGELEKVLNTVNILGGRSEQIVLSPTAPFTQNFCEDSSPPTNHETVSRKKNEWHTPRASVEAINAPILANAVKQNGTLSPPLVSILRIEAETPKIQTAKEEVSTAEHVKLEAVDSEATIDVANQKSTECSAKQAPLLSSTEVQS</sequence>
<keyword evidence="6 8" id="KW-0472">Membrane</keyword>
<evidence type="ECO:0000256" key="7">
    <source>
        <dbReference type="PROSITE-ProRule" id="PRU00703"/>
    </source>
</evidence>
<keyword evidence="7" id="KW-0129">CBS domain</keyword>
<feature type="domain" description="CNNM transmembrane" evidence="13">
    <location>
        <begin position="211"/>
        <end position="390"/>
    </location>
</feature>
<dbReference type="CDD" id="cd04590">
    <property type="entry name" value="CBS_pair_CorC_HlyC_assoc"/>
    <property type="match status" value="1"/>
</dbReference>
<dbReference type="InterPro" id="IPR018490">
    <property type="entry name" value="cNMP-bd_dom_sf"/>
</dbReference>
<dbReference type="InterPro" id="IPR000644">
    <property type="entry name" value="CBS_dom"/>
</dbReference>
<dbReference type="GeneID" id="106458745"/>
<dbReference type="Gene3D" id="3.10.580.10">
    <property type="entry name" value="CBS-domain"/>
    <property type="match status" value="1"/>
</dbReference>
<feature type="domain" description="CBS" evidence="12">
    <location>
        <begin position="477"/>
        <end position="543"/>
    </location>
</feature>